<evidence type="ECO:0000259" key="3">
    <source>
        <dbReference type="PROSITE" id="PS51184"/>
    </source>
</evidence>
<sequence>MSCSYKGSLEGPLTYTKKTMPSPETFHASHIIARRPCILRDCLDELELNLLAEITPDLCNKLAGESDVEISISFATPTQSGNPNSFKPSDSELKTMQFSEFHDLLSSGSSGTSSNSYYLTTQHLPLSSSGRPALSSAPCTELLSHFNMNPYVAPPILSDLIPVNYNLWLGTAATKQTNSGLHHDYHDNLYVLLEGHKEFVVFPPTASYCQDIDKIKKIHANGRIVYKEQVEEDAWLGEIDEQGVREGVRRLNELEKKREEIERRVGEGDEEAEDELDEILDEMLELEGGGGVDEFSEDDEDDDNNKNKSKRAKLEEKPRTDPPNFSTKPIPKDAFEIELQAGDCLFLPAGWFHRVTSGAAEGKVNKGYHAAFNFWLHPPASDGSFGKSEGSNPFWREEMAARMKEDNEDEDED</sequence>
<feature type="domain" description="JmjC" evidence="3">
    <location>
        <begin position="138"/>
        <end position="393"/>
    </location>
</feature>
<dbReference type="EMBL" id="BRXW01000243">
    <property type="protein sequence ID" value="GMI16113.1"/>
    <property type="molecule type" value="Genomic_DNA"/>
</dbReference>
<reference evidence="5" key="1">
    <citation type="journal article" date="2023" name="Commun. Biol.">
        <title>Genome analysis of Parmales, the sister group of diatoms, reveals the evolutionary specialization of diatoms from phago-mixotrophs to photoautotrophs.</title>
        <authorList>
            <person name="Ban H."/>
            <person name="Sato S."/>
            <person name="Yoshikawa S."/>
            <person name="Yamada K."/>
            <person name="Nakamura Y."/>
            <person name="Ichinomiya M."/>
            <person name="Sato N."/>
            <person name="Blanc-Mathieu R."/>
            <person name="Endo H."/>
            <person name="Kuwata A."/>
            <person name="Ogata H."/>
        </authorList>
    </citation>
    <scope>NUCLEOTIDE SEQUENCE [LARGE SCALE GENOMIC DNA]</scope>
    <source>
        <strain evidence="5">NIES 3700</strain>
    </source>
</reference>
<dbReference type="Gene3D" id="2.60.120.10">
    <property type="entry name" value="Jelly Rolls"/>
    <property type="match status" value="2"/>
</dbReference>
<dbReference type="PROSITE" id="PS51184">
    <property type="entry name" value="JMJC"/>
    <property type="match status" value="1"/>
</dbReference>
<dbReference type="PANTHER" id="PTHR12461">
    <property type="entry name" value="HYPOXIA-INDUCIBLE FACTOR 1 ALPHA INHIBITOR-RELATED"/>
    <property type="match status" value="1"/>
</dbReference>
<gene>
    <name evidence="4" type="ORF">TrLO_g4843</name>
</gene>
<dbReference type="InterPro" id="IPR003347">
    <property type="entry name" value="JmjC_dom"/>
</dbReference>
<dbReference type="InterPro" id="IPR041667">
    <property type="entry name" value="Cupin_8"/>
</dbReference>
<keyword evidence="5" id="KW-1185">Reference proteome</keyword>
<dbReference type="InterPro" id="IPR014710">
    <property type="entry name" value="RmlC-like_jellyroll"/>
</dbReference>
<dbReference type="Pfam" id="PF13621">
    <property type="entry name" value="Cupin_8"/>
    <property type="match status" value="1"/>
</dbReference>
<dbReference type="Proteomes" id="UP001165122">
    <property type="component" value="Unassembled WGS sequence"/>
</dbReference>
<feature type="coiled-coil region" evidence="1">
    <location>
        <begin position="244"/>
        <end position="289"/>
    </location>
</feature>
<dbReference type="AlphaFoldDB" id="A0A9W7KY49"/>
<dbReference type="SUPFAM" id="SSF51197">
    <property type="entry name" value="Clavaminate synthase-like"/>
    <property type="match status" value="1"/>
</dbReference>
<evidence type="ECO:0000313" key="4">
    <source>
        <dbReference type="EMBL" id="GMI16113.1"/>
    </source>
</evidence>
<organism evidence="4 5">
    <name type="scientific">Triparma laevis f. longispina</name>
    <dbReference type="NCBI Taxonomy" id="1714387"/>
    <lineage>
        <taxon>Eukaryota</taxon>
        <taxon>Sar</taxon>
        <taxon>Stramenopiles</taxon>
        <taxon>Ochrophyta</taxon>
        <taxon>Bolidophyceae</taxon>
        <taxon>Parmales</taxon>
        <taxon>Triparmaceae</taxon>
        <taxon>Triparma</taxon>
    </lineage>
</organism>
<evidence type="ECO:0000256" key="2">
    <source>
        <dbReference type="SAM" id="MobiDB-lite"/>
    </source>
</evidence>
<evidence type="ECO:0000256" key="1">
    <source>
        <dbReference type="SAM" id="Coils"/>
    </source>
</evidence>
<comment type="caution">
    <text evidence="4">The sequence shown here is derived from an EMBL/GenBank/DDBJ whole genome shotgun (WGS) entry which is preliminary data.</text>
</comment>
<protein>
    <recommendedName>
        <fullName evidence="3">JmjC domain-containing protein</fullName>
    </recommendedName>
</protein>
<proteinExistence type="predicted"/>
<accession>A0A9W7KY49</accession>
<evidence type="ECO:0000313" key="5">
    <source>
        <dbReference type="Proteomes" id="UP001165122"/>
    </source>
</evidence>
<keyword evidence="1" id="KW-0175">Coiled coil</keyword>
<feature type="region of interest" description="Disordered" evidence="2">
    <location>
        <begin position="289"/>
        <end position="330"/>
    </location>
</feature>
<dbReference type="OrthoDB" id="415358at2759"/>
<name>A0A9W7KY49_9STRA</name>
<dbReference type="PANTHER" id="PTHR12461:SF100">
    <property type="entry name" value="JMJC DOMAIN-CONTAINING PROTEIN 4"/>
    <property type="match status" value="1"/>
</dbReference>
<feature type="compositionally biased region" description="Acidic residues" evidence="2">
    <location>
        <begin position="294"/>
        <end position="303"/>
    </location>
</feature>